<dbReference type="InterPro" id="IPR039425">
    <property type="entry name" value="RNA_pol_sigma-70-like"/>
</dbReference>
<dbReference type="Gene3D" id="1.10.1740.10">
    <property type="match status" value="1"/>
</dbReference>
<dbReference type="PANTHER" id="PTHR43133:SF25">
    <property type="entry name" value="RNA POLYMERASE SIGMA FACTOR RFAY-RELATED"/>
    <property type="match status" value="1"/>
</dbReference>
<dbReference type="InterPro" id="IPR007627">
    <property type="entry name" value="RNA_pol_sigma70_r2"/>
</dbReference>
<evidence type="ECO:0000256" key="5">
    <source>
        <dbReference type="ARBA" id="ARBA00023163"/>
    </source>
</evidence>
<comment type="similarity">
    <text evidence="1 6">Belongs to the sigma-70 factor family. ECF subfamily.</text>
</comment>
<dbReference type="InterPro" id="IPR013325">
    <property type="entry name" value="RNA_pol_sigma_r2"/>
</dbReference>
<dbReference type="GO" id="GO:0006352">
    <property type="term" value="P:DNA-templated transcription initiation"/>
    <property type="evidence" value="ECO:0007669"/>
    <property type="project" value="InterPro"/>
</dbReference>
<gene>
    <name evidence="9" type="ORF">ELE36_06300</name>
</gene>
<dbReference type="InterPro" id="IPR014284">
    <property type="entry name" value="RNA_pol_sigma-70_dom"/>
</dbReference>
<reference evidence="9 10" key="1">
    <citation type="submission" date="2019-01" db="EMBL/GenBank/DDBJ databases">
        <title>Pseudolysobacter antarctica gen. nov., sp. nov., isolated from Fildes Peninsula, Antarctica.</title>
        <authorList>
            <person name="Wei Z."/>
            <person name="Peng F."/>
        </authorList>
    </citation>
    <scope>NUCLEOTIDE SEQUENCE [LARGE SCALE GENOMIC DNA]</scope>
    <source>
        <strain evidence="9 10">AQ6-296</strain>
    </source>
</reference>
<organism evidence="9 10">
    <name type="scientific">Pseudolysobacter antarcticus</name>
    <dbReference type="NCBI Taxonomy" id="2511995"/>
    <lineage>
        <taxon>Bacteria</taxon>
        <taxon>Pseudomonadati</taxon>
        <taxon>Pseudomonadota</taxon>
        <taxon>Gammaproteobacteria</taxon>
        <taxon>Lysobacterales</taxon>
        <taxon>Rhodanobacteraceae</taxon>
        <taxon>Pseudolysobacter</taxon>
    </lineage>
</organism>
<dbReference type="SUPFAM" id="SSF88946">
    <property type="entry name" value="Sigma2 domain of RNA polymerase sigma factors"/>
    <property type="match status" value="1"/>
</dbReference>
<dbReference type="PANTHER" id="PTHR43133">
    <property type="entry name" value="RNA POLYMERASE ECF-TYPE SIGMA FACTO"/>
    <property type="match status" value="1"/>
</dbReference>
<proteinExistence type="inferred from homology"/>
<keyword evidence="2 6" id="KW-0805">Transcription regulation</keyword>
<evidence type="ECO:0000259" key="8">
    <source>
        <dbReference type="Pfam" id="PF08281"/>
    </source>
</evidence>
<evidence type="ECO:0000256" key="6">
    <source>
        <dbReference type="RuleBase" id="RU000716"/>
    </source>
</evidence>
<evidence type="ECO:0000313" key="10">
    <source>
        <dbReference type="Proteomes" id="UP000291562"/>
    </source>
</evidence>
<dbReference type="AlphaFoldDB" id="A0A411HQ42"/>
<evidence type="ECO:0000259" key="7">
    <source>
        <dbReference type="Pfam" id="PF04542"/>
    </source>
</evidence>
<dbReference type="SUPFAM" id="SSF88659">
    <property type="entry name" value="Sigma3 and sigma4 domains of RNA polymerase sigma factors"/>
    <property type="match status" value="1"/>
</dbReference>
<dbReference type="GO" id="GO:0016987">
    <property type="term" value="F:sigma factor activity"/>
    <property type="evidence" value="ECO:0007669"/>
    <property type="project" value="UniProtKB-KW"/>
</dbReference>
<dbReference type="NCBIfam" id="TIGR02937">
    <property type="entry name" value="sigma70-ECF"/>
    <property type="match status" value="1"/>
</dbReference>
<dbReference type="InterPro" id="IPR000838">
    <property type="entry name" value="RNA_pol_sigma70_ECF_CS"/>
</dbReference>
<evidence type="ECO:0000256" key="1">
    <source>
        <dbReference type="ARBA" id="ARBA00010641"/>
    </source>
</evidence>
<dbReference type="Pfam" id="PF04542">
    <property type="entry name" value="Sigma70_r2"/>
    <property type="match status" value="1"/>
</dbReference>
<keyword evidence="3 6" id="KW-0731">Sigma factor</keyword>
<name>A0A411HQ42_9GAMM</name>
<dbReference type="Proteomes" id="UP000291562">
    <property type="component" value="Chromosome"/>
</dbReference>
<dbReference type="GO" id="GO:0003677">
    <property type="term" value="F:DNA binding"/>
    <property type="evidence" value="ECO:0007669"/>
    <property type="project" value="UniProtKB-KW"/>
</dbReference>
<keyword evidence="10" id="KW-1185">Reference proteome</keyword>
<accession>A0A411HQ42</accession>
<dbReference type="Gene3D" id="1.10.10.10">
    <property type="entry name" value="Winged helix-like DNA-binding domain superfamily/Winged helix DNA-binding domain"/>
    <property type="match status" value="1"/>
</dbReference>
<dbReference type="PROSITE" id="PS01063">
    <property type="entry name" value="SIGMA70_ECF"/>
    <property type="match status" value="1"/>
</dbReference>
<dbReference type="EMBL" id="CP035704">
    <property type="protein sequence ID" value="QBB72597.1"/>
    <property type="molecule type" value="Genomic_DNA"/>
</dbReference>
<dbReference type="CDD" id="cd06171">
    <property type="entry name" value="Sigma70_r4"/>
    <property type="match status" value="1"/>
</dbReference>
<keyword evidence="4 6" id="KW-0238">DNA-binding</keyword>
<feature type="domain" description="RNA polymerase sigma factor 70 region 4 type 2" evidence="8">
    <location>
        <begin position="111"/>
        <end position="162"/>
    </location>
</feature>
<dbReference type="InterPro" id="IPR036388">
    <property type="entry name" value="WH-like_DNA-bd_sf"/>
</dbReference>
<evidence type="ECO:0000256" key="4">
    <source>
        <dbReference type="ARBA" id="ARBA00023125"/>
    </source>
</evidence>
<evidence type="ECO:0000313" key="9">
    <source>
        <dbReference type="EMBL" id="QBB72597.1"/>
    </source>
</evidence>
<keyword evidence="5 6" id="KW-0804">Transcription</keyword>
<evidence type="ECO:0000256" key="3">
    <source>
        <dbReference type="ARBA" id="ARBA00023082"/>
    </source>
</evidence>
<dbReference type="KEGG" id="xbc:ELE36_06300"/>
<sequence>MRRFNQSVLPHLDAAHNLARWLTGHASDAQDVTQEALLRAFRFIDGFHGSDARAWLLTIVRHAAYSWLERHRPQQLAAVPETALDAAEQSGAIEPAPSPENILSDQHAHALLLELMNELPLPFREVLVLRELEELSYREIAAVTDLPIGTVMSRLARARLQLRAAWTRRGLEETSHGL</sequence>
<dbReference type="InterPro" id="IPR013324">
    <property type="entry name" value="RNA_pol_sigma_r3/r4-like"/>
</dbReference>
<dbReference type="Pfam" id="PF08281">
    <property type="entry name" value="Sigma70_r4_2"/>
    <property type="match status" value="1"/>
</dbReference>
<protein>
    <recommendedName>
        <fullName evidence="6">RNA polymerase sigma factor</fullName>
    </recommendedName>
</protein>
<dbReference type="OrthoDB" id="9797134at2"/>
<evidence type="ECO:0000256" key="2">
    <source>
        <dbReference type="ARBA" id="ARBA00023015"/>
    </source>
</evidence>
<dbReference type="InterPro" id="IPR013249">
    <property type="entry name" value="RNA_pol_sigma70_r4_t2"/>
</dbReference>
<feature type="domain" description="RNA polymerase sigma-70 region 2" evidence="7">
    <location>
        <begin position="11"/>
        <end position="72"/>
    </location>
</feature>